<feature type="domain" description="Helicase ATP-binding" evidence="19">
    <location>
        <begin position="252"/>
        <end position="421"/>
    </location>
</feature>
<dbReference type="PROSITE" id="PS51192">
    <property type="entry name" value="HELICASE_ATP_BIND_1"/>
    <property type="match status" value="1"/>
</dbReference>
<keyword evidence="10" id="KW-0067">ATP-binding</keyword>
<evidence type="ECO:0000256" key="4">
    <source>
        <dbReference type="ARBA" id="ARBA00022553"/>
    </source>
</evidence>
<feature type="region of interest" description="Disordered" evidence="18">
    <location>
        <begin position="139"/>
        <end position="171"/>
    </location>
</feature>
<keyword evidence="7" id="KW-0498">Mitosis</keyword>
<keyword evidence="13" id="KW-0804">Transcription</keyword>
<evidence type="ECO:0000256" key="14">
    <source>
        <dbReference type="ARBA" id="ARBA00023242"/>
    </source>
</evidence>
<dbReference type="GO" id="GO:0003682">
    <property type="term" value="F:chromatin binding"/>
    <property type="evidence" value="ECO:0007669"/>
    <property type="project" value="TreeGrafter"/>
</dbReference>
<evidence type="ECO:0000256" key="8">
    <source>
        <dbReference type="ARBA" id="ARBA00022801"/>
    </source>
</evidence>
<dbReference type="GO" id="GO:0005721">
    <property type="term" value="C:pericentric heterochromatin"/>
    <property type="evidence" value="ECO:0007669"/>
    <property type="project" value="TreeGrafter"/>
</dbReference>
<evidence type="ECO:0000259" key="20">
    <source>
        <dbReference type="PROSITE" id="PS51194"/>
    </source>
</evidence>
<dbReference type="PANTHER" id="PTHR47161:SF1">
    <property type="entry name" value="LYMPHOID-SPECIFIC HELICASE"/>
    <property type="match status" value="1"/>
</dbReference>
<dbReference type="GO" id="GO:0016787">
    <property type="term" value="F:hydrolase activity"/>
    <property type="evidence" value="ECO:0007669"/>
    <property type="project" value="UniProtKB-KW"/>
</dbReference>
<evidence type="ECO:0000256" key="6">
    <source>
        <dbReference type="ARBA" id="ARBA00022741"/>
    </source>
</evidence>
<evidence type="ECO:0000256" key="11">
    <source>
        <dbReference type="ARBA" id="ARBA00023015"/>
    </source>
</evidence>
<feature type="region of interest" description="Disordered" evidence="18">
    <location>
        <begin position="519"/>
        <end position="540"/>
    </location>
</feature>
<dbReference type="AlphaFoldDB" id="S2IUV1"/>
<evidence type="ECO:0000256" key="7">
    <source>
        <dbReference type="ARBA" id="ARBA00022776"/>
    </source>
</evidence>
<dbReference type="SMART" id="SM00487">
    <property type="entry name" value="DEXDc"/>
    <property type="match status" value="1"/>
</dbReference>
<feature type="compositionally biased region" description="Polar residues" evidence="18">
    <location>
        <begin position="31"/>
        <end position="44"/>
    </location>
</feature>
<keyword evidence="22" id="KW-1185">Reference proteome</keyword>
<keyword evidence="12" id="KW-0175">Coiled coil</keyword>
<dbReference type="CDD" id="cd18793">
    <property type="entry name" value="SF2_C_SNF"/>
    <property type="match status" value="1"/>
</dbReference>
<evidence type="ECO:0000256" key="2">
    <source>
        <dbReference type="ARBA" id="ARBA00007025"/>
    </source>
</evidence>
<dbReference type="SUPFAM" id="SSF52540">
    <property type="entry name" value="P-loop containing nucleoside triphosphate hydrolases"/>
    <property type="match status" value="2"/>
</dbReference>
<dbReference type="GO" id="GO:0031508">
    <property type="term" value="P:pericentric heterochromatin formation"/>
    <property type="evidence" value="ECO:0007669"/>
    <property type="project" value="TreeGrafter"/>
</dbReference>
<dbReference type="Pfam" id="PF00271">
    <property type="entry name" value="Helicase_C"/>
    <property type="match status" value="1"/>
</dbReference>
<dbReference type="EMBL" id="KE124178">
    <property type="protein sequence ID" value="EPB81401.1"/>
    <property type="molecule type" value="Genomic_DNA"/>
</dbReference>
<dbReference type="OrthoDB" id="5857104at2759"/>
<keyword evidence="15" id="KW-0131">Cell cycle</keyword>
<keyword evidence="5" id="KW-0132">Cell division</keyword>
<dbReference type="FunFam" id="3.40.50.300:FF:000577">
    <property type="entry name" value="lymphoid-specific helicase isoform X1"/>
    <property type="match status" value="1"/>
</dbReference>
<dbReference type="Gene3D" id="3.40.50.300">
    <property type="entry name" value="P-loop containing nucleotide triphosphate hydrolases"/>
    <property type="match status" value="1"/>
</dbReference>
<evidence type="ECO:0000256" key="16">
    <source>
        <dbReference type="ARBA" id="ARBA00053349"/>
    </source>
</evidence>
<dbReference type="InterPro" id="IPR049730">
    <property type="entry name" value="SNF2/RAD54-like_C"/>
</dbReference>
<keyword evidence="14" id="KW-0539">Nucleus</keyword>
<dbReference type="Pfam" id="PF00176">
    <property type="entry name" value="SNF2-rel_dom"/>
    <property type="match status" value="1"/>
</dbReference>
<dbReference type="InterPro" id="IPR027417">
    <property type="entry name" value="P-loop_NTPase"/>
</dbReference>
<comment type="similarity">
    <text evidence="2">Belongs to the SNF2/RAD54 helicase family.</text>
</comment>
<protein>
    <recommendedName>
        <fullName evidence="17">Proliferation-associated SNF2-like protein</fullName>
    </recommendedName>
</protein>
<proteinExistence type="inferred from homology"/>
<evidence type="ECO:0000256" key="3">
    <source>
        <dbReference type="ARBA" id="ARBA00022473"/>
    </source>
</evidence>
<dbReference type="GO" id="GO:0044027">
    <property type="term" value="P:negative regulation of gene expression via chromosomal CpG island methylation"/>
    <property type="evidence" value="ECO:0007669"/>
    <property type="project" value="TreeGrafter"/>
</dbReference>
<dbReference type="SMART" id="SM00490">
    <property type="entry name" value="HELICc"/>
    <property type="match status" value="1"/>
</dbReference>
<evidence type="ECO:0000256" key="9">
    <source>
        <dbReference type="ARBA" id="ARBA00022806"/>
    </source>
</evidence>
<evidence type="ECO:0000256" key="18">
    <source>
        <dbReference type="SAM" id="MobiDB-lite"/>
    </source>
</evidence>
<accession>S2IUV1</accession>
<dbReference type="GO" id="GO:0005524">
    <property type="term" value="F:ATP binding"/>
    <property type="evidence" value="ECO:0007669"/>
    <property type="project" value="UniProtKB-KW"/>
</dbReference>
<dbReference type="InterPro" id="IPR038718">
    <property type="entry name" value="SNF2-like_sf"/>
</dbReference>
<dbReference type="FunFam" id="3.40.50.10810:FF:000015">
    <property type="entry name" value="lymphoid-specific helicase isoform X1"/>
    <property type="match status" value="1"/>
</dbReference>
<keyword evidence="4" id="KW-0597">Phosphoprotein</keyword>
<evidence type="ECO:0000256" key="15">
    <source>
        <dbReference type="ARBA" id="ARBA00023306"/>
    </source>
</evidence>
<dbReference type="GO" id="GO:0005634">
    <property type="term" value="C:nucleus"/>
    <property type="evidence" value="ECO:0007669"/>
    <property type="project" value="UniProtKB-SubCell"/>
</dbReference>
<sequence length="864" mass="97689">MSTESVSSELGSPSSLFSEPTTRDTFLGSETPVSVATAQTSPLSSDAEEIKQALDAGLSESIINEEMAMEKQSDQEKEALLKAEAQAQFDKTIKAQRMKRLKFLLEKSGAYATILSSKLAKQQEEARERGAQLDAAVTPDAVESAKTPTRKLPARSGRPKRAAATAANASMKKRKLTDANYQLTDYIGEEDVKKRKQQNGSVSKAIIQEQSKTKKELKDGPITKPSFSARQPSLVTGGVLRDYQLAGVEWLISLWENGLNGILADEMGLGKTLQTIGFIAHLKAMKVGGPYLIAAPLSTLANWVSEFKRFAPSINVLLYHGNKEERQHMVNHKLKKVKETSDAFPVIITSYEIIMNDRKTLQGYNWKYIVIDEGHRLKNMNCRLIRELKSYSSANRLLLSGTPLQNNLSELWSLLNFLLPDIFDDLDMFQSWFDFSDINAKEGQERIMREEEEDNIVSSLHTILRPFLLRRLKTDVESSLPKKKEYLLYAPLTQPQKDLYDAIIKRDLRDYLIRKKIADPEDDTAQEPSHNHTRKTKKTNISYKEESDTEFFKKLDDEAAEEYVDHKAIAKHEKKVNAVKQINNMHLQNLVMQLRKVCNHPFLFDWPLDPKTDQPLISNELAAQSGKILLLDRLLNGLFDRGHKVLVFSQMTKMLDILEDWATSLKHWPVCRLDGSVSQESRRDQIAEFSNPKSKIKLFLLSTRAGGLGINLTAADTVVIFDSDWNPQMDLQAQDRVHRIGQTKPVLVYRLVAAKTVEAKMLERATGKRRLEKLVISQGKFKSPVSKARETTVRELADILASEDGEQIQIVAEGDKVISDEDLDKLLDRSPSVFQSTNTSGNEQFRELDLEQQIKDQDPFATRL</sequence>
<keyword evidence="3" id="KW-0217">Developmental protein</keyword>
<organism evidence="21 22">
    <name type="scientific">Mucor circinelloides f. circinelloides (strain 1006PhL)</name>
    <name type="common">Mucormycosis agent</name>
    <name type="synonym">Calyptromyces circinelloides</name>
    <dbReference type="NCBI Taxonomy" id="1220926"/>
    <lineage>
        <taxon>Eukaryota</taxon>
        <taxon>Fungi</taxon>
        <taxon>Fungi incertae sedis</taxon>
        <taxon>Mucoromycota</taxon>
        <taxon>Mucoromycotina</taxon>
        <taxon>Mucoromycetes</taxon>
        <taxon>Mucorales</taxon>
        <taxon>Mucorineae</taxon>
        <taxon>Mucoraceae</taxon>
        <taxon>Mucor</taxon>
    </lineage>
</organism>
<dbReference type="eggNOG" id="KOG0385">
    <property type="taxonomic scope" value="Eukaryota"/>
</dbReference>
<gene>
    <name evidence="21" type="ORF">HMPREF1544_11890</name>
</gene>
<evidence type="ECO:0000256" key="1">
    <source>
        <dbReference type="ARBA" id="ARBA00004123"/>
    </source>
</evidence>
<evidence type="ECO:0000256" key="13">
    <source>
        <dbReference type="ARBA" id="ARBA00023163"/>
    </source>
</evidence>
<evidence type="ECO:0000313" key="21">
    <source>
        <dbReference type="EMBL" id="EPB81401.1"/>
    </source>
</evidence>
<evidence type="ECO:0000256" key="17">
    <source>
        <dbReference type="ARBA" id="ARBA00081399"/>
    </source>
</evidence>
<dbReference type="InParanoid" id="S2IUV1"/>
<keyword evidence="8" id="KW-0378">Hydrolase</keyword>
<evidence type="ECO:0000256" key="10">
    <source>
        <dbReference type="ARBA" id="ARBA00022840"/>
    </source>
</evidence>
<dbReference type="PANTHER" id="PTHR47161">
    <property type="entry name" value="LYMPHOID-SPECIFIC HELICASE"/>
    <property type="match status" value="1"/>
</dbReference>
<comment type="subcellular location">
    <subcellularLocation>
        <location evidence="1">Nucleus</location>
    </subcellularLocation>
</comment>
<dbReference type="Proteomes" id="UP000014254">
    <property type="component" value="Unassembled WGS sequence"/>
</dbReference>
<reference evidence="22" key="1">
    <citation type="submission" date="2013-05" db="EMBL/GenBank/DDBJ databases">
        <title>The Genome sequence of Mucor circinelloides f. circinelloides 1006PhL.</title>
        <authorList>
            <consortium name="The Broad Institute Genomics Platform"/>
            <person name="Cuomo C."/>
            <person name="Earl A."/>
            <person name="Findley K."/>
            <person name="Lee S.C."/>
            <person name="Walker B."/>
            <person name="Young S."/>
            <person name="Zeng Q."/>
            <person name="Gargeya S."/>
            <person name="Fitzgerald M."/>
            <person name="Haas B."/>
            <person name="Abouelleil A."/>
            <person name="Allen A.W."/>
            <person name="Alvarado L."/>
            <person name="Arachchi H.M."/>
            <person name="Berlin A.M."/>
            <person name="Chapman S.B."/>
            <person name="Gainer-Dewar J."/>
            <person name="Goldberg J."/>
            <person name="Griggs A."/>
            <person name="Gujja S."/>
            <person name="Hansen M."/>
            <person name="Howarth C."/>
            <person name="Imamovic A."/>
            <person name="Ireland A."/>
            <person name="Larimer J."/>
            <person name="McCowan C."/>
            <person name="Murphy C."/>
            <person name="Pearson M."/>
            <person name="Poon T.W."/>
            <person name="Priest M."/>
            <person name="Roberts A."/>
            <person name="Saif S."/>
            <person name="Shea T."/>
            <person name="Sisk P."/>
            <person name="Sykes S."/>
            <person name="Wortman J."/>
            <person name="Nusbaum C."/>
            <person name="Birren B."/>
        </authorList>
    </citation>
    <scope>NUCLEOTIDE SEQUENCE [LARGE SCALE GENOMIC DNA]</scope>
    <source>
        <strain evidence="22">1006PhL</strain>
    </source>
</reference>
<dbReference type="CDD" id="cd18009">
    <property type="entry name" value="DEXHc_HELLS_SMARCA6"/>
    <property type="match status" value="1"/>
</dbReference>
<feature type="compositionally biased region" description="Basic residues" evidence="18">
    <location>
        <begin position="148"/>
        <end position="161"/>
    </location>
</feature>
<feature type="compositionally biased region" description="Low complexity" evidence="18">
    <location>
        <begin position="1"/>
        <end position="19"/>
    </location>
</feature>
<dbReference type="GO" id="GO:0051301">
    <property type="term" value="P:cell division"/>
    <property type="evidence" value="ECO:0007669"/>
    <property type="project" value="UniProtKB-KW"/>
</dbReference>
<dbReference type="InterPro" id="IPR014001">
    <property type="entry name" value="Helicase_ATP-bd"/>
</dbReference>
<dbReference type="GO" id="GO:0006346">
    <property type="term" value="P:DNA methylation-dependent constitutive heterochromatin formation"/>
    <property type="evidence" value="ECO:0007669"/>
    <property type="project" value="TreeGrafter"/>
</dbReference>
<dbReference type="GO" id="GO:0004386">
    <property type="term" value="F:helicase activity"/>
    <property type="evidence" value="ECO:0007669"/>
    <property type="project" value="UniProtKB-KW"/>
</dbReference>
<comment type="function">
    <text evidence="16">Plays an essential role in normal development and survival. Involved in regulation of the expansion or survival of lymphoid cells. Required for de novo or maintenance DNA methylation. May control silencing of the imprinted CDKN1C gene through DNA methylation. May play a role in formation and organization of heterochromatin, implying a functional role in the regulation of transcription and mitosis.</text>
</comment>
<dbReference type="OMA" id="WNICRID"/>
<dbReference type="InterPro" id="IPR000330">
    <property type="entry name" value="SNF2_N"/>
</dbReference>
<evidence type="ECO:0000256" key="12">
    <source>
        <dbReference type="ARBA" id="ARBA00023054"/>
    </source>
</evidence>
<evidence type="ECO:0000256" key="5">
    <source>
        <dbReference type="ARBA" id="ARBA00022618"/>
    </source>
</evidence>
<evidence type="ECO:0000259" key="19">
    <source>
        <dbReference type="PROSITE" id="PS51192"/>
    </source>
</evidence>
<dbReference type="VEuPathDB" id="FungiDB:HMPREF1544_11890"/>
<keyword evidence="11" id="KW-0805">Transcription regulation</keyword>
<dbReference type="Gene3D" id="3.40.50.10810">
    <property type="entry name" value="Tandem AAA-ATPase domain"/>
    <property type="match status" value="1"/>
</dbReference>
<dbReference type="InterPro" id="IPR001650">
    <property type="entry name" value="Helicase_C-like"/>
</dbReference>
<dbReference type="InterPro" id="IPR044753">
    <property type="entry name" value="HELLS_N"/>
</dbReference>
<feature type="region of interest" description="Disordered" evidence="18">
    <location>
        <begin position="1"/>
        <end position="49"/>
    </location>
</feature>
<evidence type="ECO:0000313" key="22">
    <source>
        <dbReference type="Proteomes" id="UP000014254"/>
    </source>
</evidence>
<dbReference type="PROSITE" id="PS51194">
    <property type="entry name" value="HELICASE_CTER"/>
    <property type="match status" value="1"/>
</dbReference>
<name>S2IUV1_MUCC1</name>
<keyword evidence="6" id="KW-0547">Nucleotide-binding</keyword>
<feature type="domain" description="Helicase C-terminal" evidence="20">
    <location>
        <begin position="630"/>
        <end position="797"/>
    </location>
</feature>
<keyword evidence="9" id="KW-0347">Helicase</keyword>
<dbReference type="STRING" id="1220926.S2IUV1"/>